<dbReference type="PANTHER" id="PTHR48125:SF12">
    <property type="entry name" value="AT HOOK TRANSCRIPTION FACTOR FAMILY-RELATED"/>
    <property type="match status" value="1"/>
</dbReference>
<evidence type="ECO:0008006" key="4">
    <source>
        <dbReference type="Google" id="ProtNLM"/>
    </source>
</evidence>
<dbReference type="Proteomes" id="UP000789595">
    <property type="component" value="Unassembled WGS sequence"/>
</dbReference>
<dbReference type="InterPro" id="IPR005627">
    <property type="entry name" value="CutC-like"/>
</dbReference>
<feature type="region of interest" description="Disordered" evidence="1">
    <location>
        <begin position="389"/>
        <end position="618"/>
    </location>
</feature>
<dbReference type="EMBL" id="CAKKNE010000001">
    <property type="protein sequence ID" value="CAH0365448.1"/>
    <property type="molecule type" value="Genomic_DNA"/>
</dbReference>
<feature type="compositionally biased region" description="Pro residues" evidence="1">
    <location>
        <begin position="338"/>
        <end position="347"/>
    </location>
</feature>
<evidence type="ECO:0000313" key="2">
    <source>
        <dbReference type="EMBL" id="CAH0365448.1"/>
    </source>
</evidence>
<feature type="region of interest" description="Disordered" evidence="1">
    <location>
        <begin position="634"/>
        <end position="653"/>
    </location>
</feature>
<reference evidence="2" key="1">
    <citation type="submission" date="2021-11" db="EMBL/GenBank/DDBJ databases">
        <authorList>
            <consortium name="Genoscope - CEA"/>
            <person name="William W."/>
        </authorList>
    </citation>
    <scope>NUCLEOTIDE SEQUENCE</scope>
</reference>
<evidence type="ECO:0000313" key="3">
    <source>
        <dbReference type="Proteomes" id="UP000789595"/>
    </source>
</evidence>
<comment type="caution">
    <text evidence="2">The sequence shown here is derived from an EMBL/GenBank/DDBJ whole genome shotgun (WGS) entry which is preliminary data.</text>
</comment>
<feature type="compositionally biased region" description="Acidic residues" evidence="1">
    <location>
        <begin position="320"/>
        <end position="329"/>
    </location>
</feature>
<feature type="region of interest" description="Disordered" evidence="1">
    <location>
        <begin position="314"/>
        <end position="347"/>
    </location>
</feature>
<dbReference type="AlphaFoldDB" id="A0A8J2S796"/>
<feature type="compositionally biased region" description="Low complexity" evidence="1">
    <location>
        <begin position="428"/>
        <end position="438"/>
    </location>
</feature>
<sequence>MSFKACEAPADGRHPCPREATSPQASRGDLPSSAAFLRPQLRVRLRKVARHRYAPSSDPFGSRAITTSAPTTTVTQPLGQPRARSGVSPAVAYYRSLQGGPPDPAPPLDPALAALTLGYPAKDAREALQCCRGGCRRLELFARSAGVAASALKAAREAGVQKIVMHAAKADGAWAPAAARADLALAKSLGASALCTDAFLADDPNEGAKLQTFVQTAKPVKVIIGRRAFDDVLERRPHMAERRDVLNRLGAAGVSAVYTSGGTGDAWTGRKTLKELLLIAKHVPGSPTIIVSGGVVLDRVKRLAAYTGATTFALDHADAPEPEPIDETEVEAREEVRPPMPAPDAPAPPVPAAWVAAALALAPPRAPATPAAAAALVPKAAALSISRWHAGTNDPDADHEKGAIAPRRFGGPAPPPPPKASPRDRSESSSPRSWAESPRTCRKGCGRSFGHPPARTAHEKTCRGLRGSSTRAGRENHYARTASRSNSPRPEPKPDGRRRGRPGAPLLAQPRQDAWPGLGYQEEAPKDAPPKACLPFGGEAGGWPGLGDPEEELDVDAMDFDFGGDPLLPRSRAPSAGSWADLGSQPGGRAPSGSWGDLGDGPAPFTLPPSPARPVPAPAASFVPPPVPPSITVPPPPEVASWPRDLSPRSEAAANDAAIARVIAEQGGYVGLPAIGPPPPSSSSE</sequence>
<dbReference type="InterPro" id="IPR036822">
    <property type="entry name" value="CutC-like_dom_sf"/>
</dbReference>
<keyword evidence="3" id="KW-1185">Reference proteome</keyword>
<gene>
    <name evidence="2" type="ORF">PECAL_1P18880</name>
</gene>
<accession>A0A8J2S796</accession>
<feature type="region of interest" description="Disordered" evidence="1">
    <location>
        <begin position="1"/>
        <end position="34"/>
    </location>
</feature>
<dbReference type="PANTHER" id="PTHR48125">
    <property type="entry name" value="LP07818P1"/>
    <property type="match status" value="1"/>
</dbReference>
<name>A0A8J2S796_9STRA</name>
<dbReference type="SUPFAM" id="SSF110395">
    <property type="entry name" value="CutC-like"/>
    <property type="match status" value="1"/>
</dbReference>
<organism evidence="2 3">
    <name type="scientific">Pelagomonas calceolata</name>
    <dbReference type="NCBI Taxonomy" id="35677"/>
    <lineage>
        <taxon>Eukaryota</taxon>
        <taxon>Sar</taxon>
        <taxon>Stramenopiles</taxon>
        <taxon>Ochrophyta</taxon>
        <taxon>Pelagophyceae</taxon>
        <taxon>Pelagomonadales</taxon>
        <taxon>Pelagomonadaceae</taxon>
        <taxon>Pelagomonas</taxon>
    </lineage>
</organism>
<protein>
    <recommendedName>
        <fullName evidence="4">Copper homeostasis protein cutC homolog</fullName>
    </recommendedName>
</protein>
<evidence type="ECO:0000256" key="1">
    <source>
        <dbReference type="SAM" id="MobiDB-lite"/>
    </source>
</evidence>
<dbReference type="Pfam" id="PF03932">
    <property type="entry name" value="CutC"/>
    <property type="match status" value="1"/>
</dbReference>
<dbReference type="Gene3D" id="3.20.20.380">
    <property type="entry name" value="Copper homeostasis (CutC) domain"/>
    <property type="match status" value="1"/>
</dbReference>
<feature type="compositionally biased region" description="Pro residues" evidence="1">
    <location>
        <begin position="605"/>
        <end position="618"/>
    </location>
</feature>
<proteinExistence type="predicted"/>
<feature type="compositionally biased region" description="Acidic residues" evidence="1">
    <location>
        <begin position="548"/>
        <end position="559"/>
    </location>
</feature>